<organism evidence="4 5">
    <name type="scientific">Ceratopteris richardii</name>
    <name type="common">Triangle waterfern</name>
    <dbReference type="NCBI Taxonomy" id="49495"/>
    <lineage>
        <taxon>Eukaryota</taxon>
        <taxon>Viridiplantae</taxon>
        <taxon>Streptophyta</taxon>
        <taxon>Embryophyta</taxon>
        <taxon>Tracheophyta</taxon>
        <taxon>Polypodiopsida</taxon>
        <taxon>Polypodiidae</taxon>
        <taxon>Polypodiales</taxon>
        <taxon>Pteridineae</taxon>
        <taxon>Pteridaceae</taxon>
        <taxon>Parkerioideae</taxon>
        <taxon>Ceratopteris</taxon>
    </lineage>
</organism>
<evidence type="ECO:0000259" key="3">
    <source>
        <dbReference type="PROSITE" id="PS50158"/>
    </source>
</evidence>
<dbReference type="EMBL" id="CM035444">
    <property type="protein sequence ID" value="KAH7276484.1"/>
    <property type="molecule type" value="Genomic_DNA"/>
</dbReference>
<dbReference type="PROSITE" id="PS50158">
    <property type="entry name" value="ZF_CCHC"/>
    <property type="match status" value="1"/>
</dbReference>
<dbReference type="Gene3D" id="4.10.60.10">
    <property type="entry name" value="Zinc finger, CCHC-type"/>
    <property type="match status" value="1"/>
</dbReference>
<dbReference type="OrthoDB" id="8029555at2759"/>
<gene>
    <name evidence="4" type="ORF">KP509_39G009100</name>
</gene>
<dbReference type="InterPro" id="IPR001878">
    <property type="entry name" value="Znf_CCHC"/>
</dbReference>
<proteinExistence type="predicted"/>
<name>A0A8T2PY87_CERRI</name>
<evidence type="ECO:0000256" key="1">
    <source>
        <dbReference type="PROSITE-ProRule" id="PRU00047"/>
    </source>
</evidence>
<accession>A0A8T2PY87</accession>
<dbReference type="GO" id="GO:0003676">
    <property type="term" value="F:nucleic acid binding"/>
    <property type="evidence" value="ECO:0007669"/>
    <property type="project" value="InterPro"/>
</dbReference>
<dbReference type="Proteomes" id="UP000825935">
    <property type="component" value="Chromosome 39"/>
</dbReference>
<keyword evidence="1" id="KW-0863">Zinc-finger</keyword>
<evidence type="ECO:0000256" key="2">
    <source>
        <dbReference type="SAM" id="MobiDB-lite"/>
    </source>
</evidence>
<keyword evidence="1" id="KW-0862">Zinc</keyword>
<keyword evidence="5" id="KW-1185">Reference proteome</keyword>
<sequence length="107" mass="12227">MKLFFLWPRLRHDISRRVRNQGPPTMPRSPSESTPIPMDIDDVQNAQTTARRSLPARDAKGCPKCFFCNNYGHVKKHCRKLRAQQHHQNAQIELVGKASLAELPGNL</sequence>
<dbReference type="InterPro" id="IPR036875">
    <property type="entry name" value="Znf_CCHC_sf"/>
</dbReference>
<dbReference type="GO" id="GO:0008270">
    <property type="term" value="F:zinc ion binding"/>
    <property type="evidence" value="ECO:0007669"/>
    <property type="project" value="UniProtKB-KW"/>
</dbReference>
<feature type="domain" description="CCHC-type" evidence="3">
    <location>
        <begin position="64"/>
        <end position="80"/>
    </location>
</feature>
<feature type="region of interest" description="Disordered" evidence="2">
    <location>
        <begin position="16"/>
        <end position="39"/>
    </location>
</feature>
<keyword evidence="1" id="KW-0479">Metal-binding</keyword>
<protein>
    <recommendedName>
        <fullName evidence="3">CCHC-type domain-containing protein</fullName>
    </recommendedName>
</protein>
<dbReference type="AlphaFoldDB" id="A0A8T2PY87"/>
<evidence type="ECO:0000313" key="5">
    <source>
        <dbReference type="Proteomes" id="UP000825935"/>
    </source>
</evidence>
<comment type="caution">
    <text evidence="4">The sequence shown here is derived from an EMBL/GenBank/DDBJ whole genome shotgun (WGS) entry which is preliminary data.</text>
</comment>
<reference evidence="4" key="1">
    <citation type="submission" date="2021-08" db="EMBL/GenBank/DDBJ databases">
        <title>WGS assembly of Ceratopteris richardii.</title>
        <authorList>
            <person name="Marchant D.B."/>
            <person name="Chen G."/>
            <person name="Jenkins J."/>
            <person name="Shu S."/>
            <person name="Leebens-Mack J."/>
            <person name="Grimwood J."/>
            <person name="Schmutz J."/>
            <person name="Soltis P."/>
            <person name="Soltis D."/>
            <person name="Chen Z.-H."/>
        </authorList>
    </citation>
    <scope>NUCLEOTIDE SEQUENCE</scope>
    <source>
        <strain evidence="4">Whitten #5841</strain>
        <tissue evidence="4">Leaf</tissue>
    </source>
</reference>
<dbReference type="SUPFAM" id="SSF57756">
    <property type="entry name" value="Retrovirus zinc finger-like domains"/>
    <property type="match status" value="1"/>
</dbReference>
<evidence type="ECO:0000313" key="4">
    <source>
        <dbReference type="EMBL" id="KAH7276484.1"/>
    </source>
</evidence>